<dbReference type="GO" id="GO:0005886">
    <property type="term" value="C:plasma membrane"/>
    <property type="evidence" value="ECO:0007669"/>
    <property type="project" value="TreeGrafter"/>
</dbReference>
<dbReference type="GO" id="GO:0015254">
    <property type="term" value="F:glycerol channel activity"/>
    <property type="evidence" value="ECO:0007669"/>
    <property type="project" value="TreeGrafter"/>
</dbReference>
<dbReference type="PANTHER" id="PTHR43829">
    <property type="entry name" value="AQUAPORIN OR AQUAGLYCEROPORIN RELATED"/>
    <property type="match status" value="1"/>
</dbReference>
<proteinExistence type="inferred from homology"/>
<reference evidence="9" key="2">
    <citation type="journal article" date="2021" name="PeerJ">
        <title>Extensive microbial diversity within the chicken gut microbiome revealed by metagenomics and culture.</title>
        <authorList>
            <person name="Gilroy R."/>
            <person name="Ravi A."/>
            <person name="Getino M."/>
            <person name="Pursley I."/>
            <person name="Horton D.L."/>
            <person name="Alikhan N.F."/>
            <person name="Baker D."/>
            <person name="Gharbi K."/>
            <person name="Hall N."/>
            <person name="Watson M."/>
            <person name="Adriaenssens E.M."/>
            <person name="Foster-Nyarko E."/>
            <person name="Jarju S."/>
            <person name="Secka A."/>
            <person name="Antonio M."/>
            <person name="Oren A."/>
            <person name="Chaudhuri R.R."/>
            <person name="La Ragione R."/>
            <person name="Hildebrand F."/>
            <person name="Pallen M.J."/>
        </authorList>
    </citation>
    <scope>NUCLEOTIDE SEQUENCE</scope>
    <source>
        <strain evidence="9">B1-15692</strain>
    </source>
</reference>
<feature type="transmembrane region" description="Helical" evidence="8">
    <location>
        <begin position="84"/>
        <end position="109"/>
    </location>
</feature>
<dbReference type="Gene3D" id="1.20.1080.10">
    <property type="entry name" value="Glycerol uptake facilitator protein"/>
    <property type="match status" value="1"/>
</dbReference>
<accession>A0A9D9NAP7</accession>
<protein>
    <submittedName>
        <fullName evidence="9">Aquaporin family protein</fullName>
    </submittedName>
</protein>
<feature type="transmembrane region" description="Helical" evidence="8">
    <location>
        <begin position="170"/>
        <end position="194"/>
    </location>
</feature>
<reference evidence="9" key="1">
    <citation type="submission" date="2020-10" db="EMBL/GenBank/DDBJ databases">
        <authorList>
            <person name="Gilroy R."/>
        </authorList>
    </citation>
    <scope>NUCLEOTIDE SEQUENCE</scope>
    <source>
        <strain evidence="9">B1-15692</strain>
    </source>
</reference>
<dbReference type="Pfam" id="PF00230">
    <property type="entry name" value="MIP"/>
    <property type="match status" value="1"/>
</dbReference>
<dbReference type="InterPro" id="IPR000425">
    <property type="entry name" value="MIP"/>
</dbReference>
<dbReference type="InterPro" id="IPR022357">
    <property type="entry name" value="MIP_CS"/>
</dbReference>
<feature type="transmembrane region" description="Helical" evidence="8">
    <location>
        <begin position="221"/>
        <end position="240"/>
    </location>
</feature>
<evidence type="ECO:0000256" key="6">
    <source>
        <dbReference type="ARBA" id="ARBA00023136"/>
    </source>
</evidence>
<dbReference type="EMBL" id="JADIMH010000005">
    <property type="protein sequence ID" value="MBO8466205.1"/>
    <property type="molecule type" value="Genomic_DNA"/>
</dbReference>
<name>A0A9D9NAP7_9BACT</name>
<evidence type="ECO:0000256" key="4">
    <source>
        <dbReference type="ARBA" id="ARBA00022692"/>
    </source>
</evidence>
<dbReference type="PRINTS" id="PR00783">
    <property type="entry name" value="MINTRINSICP"/>
</dbReference>
<feature type="transmembrane region" description="Helical" evidence="8">
    <location>
        <begin position="42"/>
        <end position="64"/>
    </location>
</feature>
<comment type="subcellular location">
    <subcellularLocation>
        <location evidence="1">Membrane</location>
        <topology evidence="1">Multi-pass membrane protein</topology>
    </subcellularLocation>
</comment>
<keyword evidence="4 7" id="KW-0812">Transmembrane</keyword>
<gene>
    <name evidence="9" type="ORF">IAB99_00380</name>
</gene>
<evidence type="ECO:0000256" key="8">
    <source>
        <dbReference type="SAM" id="Phobius"/>
    </source>
</evidence>
<keyword evidence="6 8" id="KW-0472">Membrane</keyword>
<evidence type="ECO:0000313" key="10">
    <source>
        <dbReference type="Proteomes" id="UP000823660"/>
    </source>
</evidence>
<dbReference type="Proteomes" id="UP000823660">
    <property type="component" value="Unassembled WGS sequence"/>
</dbReference>
<comment type="similarity">
    <text evidence="2 7">Belongs to the MIP/aquaporin (TC 1.A.8) family.</text>
</comment>
<dbReference type="NCBIfam" id="TIGR00861">
    <property type="entry name" value="MIP"/>
    <property type="match status" value="1"/>
</dbReference>
<comment type="caution">
    <text evidence="9">The sequence shown here is derived from an EMBL/GenBank/DDBJ whole genome shotgun (WGS) entry which is preliminary data.</text>
</comment>
<evidence type="ECO:0000256" key="3">
    <source>
        <dbReference type="ARBA" id="ARBA00022448"/>
    </source>
</evidence>
<evidence type="ECO:0000256" key="7">
    <source>
        <dbReference type="RuleBase" id="RU000477"/>
    </source>
</evidence>
<sequence>MELTLFSKCVFEFIGTMVLILLGDGVVASNSLSKSKGQNGGWVVITMAWGFAVMCGVFIAGPYSGAHLNPAVTVGMAAAGLFPWSYVAGYVAAQLLGGFAGAVLVYVFYKDHFDATSDADSKLGVFCTMPAIPDKWRNLFCEFLGTWLLVFVILAFSNKENTPEVGMGSIGSFPVTMLIMAIGMSLGGATGYAINPARDLPPRIAHALLPIKGKRDSGWKYSWIPVLGPLLGGLFAAMMYHCVYSCVL</sequence>
<feature type="transmembrane region" description="Helical" evidence="8">
    <location>
        <begin position="139"/>
        <end position="158"/>
    </location>
</feature>
<keyword evidence="5 8" id="KW-1133">Transmembrane helix</keyword>
<keyword evidence="3 7" id="KW-0813">Transport</keyword>
<dbReference type="SUPFAM" id="SSF81338">
    <property type="entry name" value="Aquaporin-like"/>
    <property type="match status" value="1"/>
</dbReference>
<evidence type="ECO:0000313" key="9">
    <source>
        <dbReference type="EMBL" id="MBO8466205.1"/>
    </source>
</evidence>
<evidence type="ECO:0000256" key="2">
    <source>
        <dbReference type="ARBA" id="ARBA00006175"/>
    </source>
</evidence>
<evidence type="ECO:0000256" key="5">
    <source>
        <dbReference type="ARBA" id="ARBA00022989"/>
    </source>
</evidence>
<dbReference type="InterPro" id="IPR050363">
    <property type="entry name" value="MIP/Aquaporin"/>
</dbReference>
<organism evidence="9 10">
    <name type="scientific">Candidatus Cryptobacteroides faecipullorum</name>
    <dbReference type="NCBI Taxonomy" id="2840764"/>
    <lineage>
        <taxon>Bacteria</taxon>
        <taxon>Pseudomonadati</taxon>
        <taxon>Bacteroidota</taxon>
        <taxon>Bacteroidia</taxon>
        <taxon>Bacteroidales</taxon>
        <taxon>Candidatus Cryptobacteroides</taxon>
    </lineage>
</organism>
<feature type="transmembrane region" description="Helical" evidence="8">
    <location>
        <begin position="13"/>
        <end position="30"/>
    </location>
</feature>
<dbReference type="PANTHER" id="PTHR43829:SF9">
    <property type="entry name" value="AQUAPORIN-9"/>
    <property type="match status" value="1"/>
</dbReference>
<dbReference type="InterPro" id="IPR023271">
    <property type="entry name" value="Aquaporin-like"/>
</dbReference>
<dbReference type="CDD" id="cd00333">
    <property type="entry name" value="MIP"/>
    <property type="match status" value="1"/>
</dbReference>
<evidence type="ECO:0000256" key="1">
    <source>
        <dbReference type="ARBA" id="ARBA00004141"/>
    </source>
</evidence>
<dbReference type="AlphaFoldDB" id="A0A9D9NAP7"/>
<dbReference type="PROSITE" id="PS00221">
    <property type="entry name" value="MIP"/>
    <property type="match status" value="1"/>
</dbReference>